<dbReference type="OrthoDB" id="5389875at2759"/>
<dbReference type="AlphaFoldDB" id="A0A3N4LR06"/>
<evidence type="ECO:0000313" key="1">
    <source>
        <dbReference type="EMBL" id="RPB25353.1"/>
    </source>
</evidence>
<sequence>MSFPVTRTTVSLARKSALLAHTSSVPVSANAQHARALISGSGQSVSSLSSSTFLSASLAARKFGASGSERKYSLQEDASAEVHGFWKVILQSRQAAIEAELKA</sequence>
<dbReference type="EMBL" id="ML121538">
    <property type="protein sequence ID" value="RPB25353.1"/>
    <property type="molecule type" value="Genomic_DNA"/>
</dbReference>
<dbReference type="InParanoid" id="A0A3N4LR06"/>
<reference evidence="1 2" key="1">
    <citation type="journal article" date="2018" name="Nat. Ecol. Evol.">
        <title>Pezizomycetes genomes reveal the molecular basis of ectomycorrhizal truffle lifestyle.</title>
        <authorList>
            <person name="Murat C."/>
            <person name="Payen T."/>
            <person name="Noel B."/>
            <person name="Kuo A."/>
            <person name="Morin E."/>
            <person name="Chen J."/>
            <person name="Kohler A."/>
            <person name="Krizsan K."/>
            <person name="Balestrini R."/>
            <person name="Da Silva C."/>
            <person name="Montanini B."/>
            <person name="Hainaut M."/>
            <person name="Levati E."/>
            <person name="Barry K.W."/>
            <person name="Belfiori B."/>
            <person name="Cichocki N."/>
            <person name="Clum A."/>
            <person name="Dockter R.B."/>
            <person name="Fauchery L."/>
            <person name="Guy J."/>
            <person name="Iotti M."/>
            <person name="Le Tacon F."/>
            <person name="Lindquist E.A."/>
            <person name="Lipzen A."/>
            <person name="Malagnac F."/>
            <person name="Mello A."/>
            <person name="Molinier V."/>
            <person name="Miyauchi S."/>
            <person name="Poulain J."/>
            <person name="Riccioni C."/>
            <person name="Rubini A."/>
            <person name="Sitrit Y."/>
            <person name="Splivallo R."/>
            <person name="Traeger S."/>
            <person name="Wang M."/>
            <person name="Zifcakova L."/>
            <person name="Wipf D."/>
            <person name="Zambonelli A."/>
            <person name="Paolocci F."/>
            <person name="Nowrousian M."/>
            <person name="Ottonello S."/>
            <person name="Baldrian P."/>
            <person name="Spatafora J.W."/>
            <person name="Henrissat B."/>
            <person name="Nagy L.G."/>
            <person name="Aury J.M."/>
            <person name="Wincker P."/>
            <person name="Grigoriev I.V."/>
            <person name="Bonfante P."/>
            <person name="Martin F.M."/>
        </authorList>
    </citation>
    <scope>NUCLEOTIDE SEQUENCE [LARGE SCALE GENOMIC DNA]</scope>
    <source>
        <strain evidence="1 2">ATCC MYA-4762</strain>
    </source>
</reference>
<dbReference type="Proteomes" id="UP000267821">
    <property type="component" value="Unassembled WGS sequence"/>
</dbReference>
<accession>A0A3N4LR06</accession>
<organism evidence="1 2">
    <name type="scientific">Terfezia boudieri ATCC MYA-4762</name>
    <dbReference type="NCBI Taxonomy" id="1051890"/>
    <lineage>
        <taxon>Eukaryota</taxon>
        <taxon>Fungi</taxon>
        <taxon>Dikarya</taxon>
        <taxon>Ascomycota</taxon>
        <taxon>Pezizomycotina</taxon>
        <taxon>Pezizomycetes</taxon>
        <taxon>Pezizales</taxon>
        <taxon>Pezizaceae</taxon>
        <taxon>Terfezia</taxon>
    </lineage>
</organism>
<gene>
    <name evidence="1" type="ORF">L211DRAFT_848204</name>
</gene>
<protein>
    <submittedName>
        <fullName evidence="1">Uncharacterized protein</fullName>
    </submittedName>
</protein>
<evidence type="ECO:0000313" key="2">
    <source>
        <dbReference type="Proteomes" id="UP000267821"/>
    </source>
</evidence>
<keyword evidence="2" id="KW-1185">Reference proteome</keyword>
<proteinExistence type="predicted"/>
<name>A0A3N4LR06_9PEZI</name>